<feature type="compositionally biased region" description="Pro residues" evidence="1">
    <location>
        <begin position="123"/>
        <end position="132"/>
    </location>
</feature>
<reference evidence="3" key="1">
    <citation type="submission" date="2020-10" db="EMBL/GenBank/DDBJ databases">
        <title>High-Quality Genome Resource of Clonostachys rosea strain S41 by Oxford Nanopore Long-Read Sequencing.</title>
        <authorList>
            <person name="Wang H."/>
        </authorList>
    </citation>
    <scope>NUCLEOTIDE SEQUENCE</scope>
    <source>
        <strain evidence="3">S41</strain>
    </source>
</reference>
<evidence type="ECO:0000313" key="4">
    <source>
        <dbReference type="Proteomes" id="UP000616885"/>
    </source>
</evidence>
<dbReference type="InterPro" id="IPR051091">
    <property type="entry name" value="O-Glucosyltr/Glycosyltrsf_90"/>
</dbReference>
<feature type="compositionally biased region" description="Basic and acidic residues" evidence="1">
    <location>
        <begin position="173"/>
        <end position="186"/>
    </location>
</feature>
<sequence length="749" mass="85831">MIASTMLRRRKILVFIGLFSLGFCAYSLLCLATEREYYLPVRNTASLRQPSREGPPPPPQPPPPPPPGALAQDGLTTENAAQHQDIALQQQPEVPLKADSPAPGPGGPGPEHKPGPEPRPHHPPPPTHPEPPSGSERPKSDRPEDQNRPAGNDDRTKEHEKGDSDNNPDEEELLRPPKWEVSERPKTKAGPGPLKVEDTSLHPISHLITEARREFRDIRGRQSKTLEEAVAEYRRRYEMPPPPNFDKWFQFATDNDVQLVDEFDTIHQLITPFWGLKPETIRKRAKEALGFDNALLGISIRNHEITLVEGGQEWQQNATQSMIEKFIEYIPDMDLAFNIHDEPRVVLSHEDLAHLVNKAKNTNMPAANAKKRPINDFSPRAPELTDGYMFDEVKRTRFNVFAHQSTWTNSRMSCPADSPAKTPDDDEQGDDRSRYGYSELGFVYNSTAMADICLTPSLSSSYGFFDRPNAFNVVHDLFPIFSQSKISSFSDLMYPSPWYWFDKVVYDEAKDFPWEQKDNKLYWRGSTTGGFSRNGGWRRQHRQQFVHKINAPDQAKILVNKGDEEQPNWRVSEVPRGKHRDLIDVHFSHIGQCDPGDCEAQIQYFTPTDHVDQQDAWKYKHLLDIDGNAFSGRFYAFLQSHSVTYKLALFREWHYEWLKPWVHYVPLSLHGDDWLEVVRYFAGSSAGDEDAEHLAKSSTTWANRVLRKKDMEAWFFRLLLEYARVIDDNREIIGYDPSSSTSKTEKTNK</sequence>
<protein>
    <recommendedName>
        <fullName evidence="2">Glycosyl transferase CAP10 domain-containing protein</fullName>
    </recommendedName>
</protein>
<feature type="compositionally biased region" description="Basic and acidic residues" evidence="1">
    <location>
        <begin position="110"/>
        <end position="120"/>
    </location>
</feature>
<dbReference type="Pfam" id="PF05686">
    <property type="entry name" value="Glyco_transf_90"/>
    <property type="match status" value="1"/>
</dbReference>
<feature type="compositionally biased region" description="Polar residues" evidence="1">
    <location>
        <begin position="74"/>
        <end position="92"/>
    </location>
</feature>
<evidence type="ECO:0000259" key="2">
    <source>
        <dbReference type="SMART" id="SM00672"/>
    </source>
</evidence>
<dbReference type="EMBL" id="JADCTT010000005">
    <property type="protein sequence ID" value="KAF9752265.1"/>
    <property type="molecule type" value="Genomic_DNA"/>
</dbReference>
<name>A0A8H7NAN2_BIOOC</name>
<organism evidence="3 4">
    <name type="scientific">Bionectria ochroleuca</name>
    <name type="common">Gliocladium roseum</name>
    <dbReference type="NCBI Taxonomy" id="29856"/>
    <lineage>
        <taxon>Eukaryota</taxon>
        <taxon>Fungi</taxon>
        <taxon>Dikarya</taxon>
        <taxon>Ascomycota</taxon>
        <taxon>Pezizomycotina</taxon>
        <taxon>Sordariomycetes</taxon>
        <taxon>Hypocreomycetidae</taxon>
        <taxon>Hypocreales</taxon>
        <taxon>Bionectriaceae</taxon>
        <taxon>Clonostachys</taxon>
    </lineage>
</organism>
<accession>A0A8H7NAN2</accession>
<evidence type="ECO:0000256" key="1">
    <source>
        <dbReference type="SAM" id="MobiDB-lite"/>
    </source>
</evidence>
<proteinExistence type="predicted"/>
<dbReference type="InterPro" id="IPR006598">
    <property type="entry name" value="CAP10"/>
</dbReference>
<dbReference type="AlphaFoldDB" id="A0A8H7NAN2"/>
<feature type="region of interest" description="Disordered" evidence="1">
    <location>
        <begin position="409"/>
        <end position="432"/>
    </location>
</feature>
<dbReference type="Proteomes" id="UP000616885">
    <property type="component" value="Unassembled WGS sequence"/>
</dbReference>
<feature type="region of interest" description="Disordered" evidence="1">
    <location>
        <begin position="47"/>
        <end position="198"/>
    </location>
</feature>
<dbReference type="PANTHER" id="PTHR12203:SF104">
    <property type="entry name" value="PROTEIN CAP1, PUTATIVE (AFU_ORTHOLOGUE AFUA_1G05595)-RELATED"/>
    <property type="match status" value="1"/>
</dbReference>
<dbReference type="SMART" id="SM00672">
    <property type="entry name" value="CAP10"/>
    <property type="match status" value="1"/>
</dbReference>
<evidence type="ECO:0000313" key="3">
    <source>
        <dbReference type="EMBL" id="KAF9752265.1"/>
    </source>
</evidence>
<feature type="compositionally biased region" description="Pro residues" evidence="1">
    <location>
        <begin position="53"/>
        <end position="68"/>
    </location>
</feature>
<comment type="caution">
    <text evidence="3">The sequence shown here is derived from an EMBL/GenBank/DDBJ whole genome shotgun (WGS) entry which is preliminary data.</text>
</comment>
<dbReference type="PANTHER" id="PTHR12203">
    <property type="entry name" value="KDEL LYS-ASP-GLU-LEU CONTAINING - RELATED"/>
    <property type="match status" value="1"/>
</dbReference>
<feature type="compositionally biased region" description="Basic and acidic residues" evidence="1">
    <location>
        <begin position="136"/>
        <end position="164"/>
    </location>
</feature>
<feature type="domain" description="Glycosyl transferase CAP10" evidence="2">
    <location>
        <begin position="448"/>
        <end position="729"/>
    </location>
</feature>
<gene>
    <name evidence="3" type="ORF">IM811_014059</name>
</gene>